<keyword evidence="7" id="KW-1185">Reference proteome</keyword>
<dbReference type="GO" id="GO:0003713">
    <property type="term" value="F:transcription coactivator activity"/>
    <property type="evidence" value="ECO:0007669"/>
    <property type="project" value="TreeGrafter"/>
</dbReference>
<dbReference type="GO" id="GO:0005634">
    <property type="term" value="C:nucleus"/>
    <property type="evidence" value="ECO:0007669"/>
    <property type="project" value="UniProtKB-SubCell"/>
</dbReference>
<dbReference type="Proteomes" id="UP000027586">
    <property type="component" value="Unassembled WGS sequence"/>
</dbReference>
<evidence type="ECO:0000256" key="2">
    <source>
        <dbReference type="ARBA" id="ARBA00023015"/>
    </source>
</evidence>
<evidence type="ECO:0000256" key="3">
    <source>
        <dbReference type="ARBA" id="ARBA00023163"/>
    </source>
</evidence>
<evidence type="ECO:0000256" key="1">
    <source>
        <dbReference type="ARBA" id="ARBA00004123"/>
    </source>
</evidence>
<proteinExistence type="predicted"/>
<organism evidence="6 7">
    <name type="scientific">Lichtheimia corymbifera JMRC:FSU:9682</name>
    <dbReference type="NCBI Taxonomy" id="1263082"/>
    <lineage>
        <taxon>Eukaryota</taxon>
        <taxon>Fungi</taxon>
        <taxon>Fungi incertae sedis</taxon>
        <taxon>Mucoromycota</taxon>
        <taxon>Mucoromycotina</taxon>
        <taxon>Mucoromycetes</taxon>
        <taxon>Mucorales</taxon>
        <taxon>Lichtheimiaceae</taxon>
        <taxon>Lichtheimia</taxon>
    </lineage>
</organism>
<keyword evidence="2" id="KW-0805">Transcription regulation</keyword>
<dbReference type="EMBL" id="CBTN010000013">
    <property type="protein sequence ID" value="CDH52474.1"/>
    <property type="molecule type" value="Genomic_DNA"/>
</dbReference>
<keyword evidence="4" id="KW-0539">Nucleus</keyword>
<gene>
    <name evidence="6" type="ORF">LCOR_03940.1</name>
</gene>
<feature type="region of interest" description="Disordered" evidence="5">
    <location>
        <begin position="330"/>
        <end position="392"/>
    </location>
</feature>
<accession>A0A068RR46</accession>
<reference evidence="6" key="1">
    <citation type="submission" date="2013-08" db="EMBL/GenBank/DDBJ databases">
        <title>Gene expansion shapes genome architecture in the human pathogen Lichtheimia corymbifera: an evolutionary genomics analysis in the ancient terrestrial Mucorales (Mucoromycotina).</title>
        <authorList>
            <person name="Schwartze V.U."/>
            <person name="Winter S."/>
            <person name="Shelest E."/>
            <person name="Marcet-Houben M."/>
            <person name="Horn F."/>
            <person name="Wehner S."/>
            <person name="Hoffmann K."/>
            <person name="Riege K."/>
            <person name="Sammeth M."/>
            <person name="Nowrousian M."/>
            <person name="Valiante V."/>
            <person name="Linde J."/>
            <person name="Jacobsen I.D."/>
            <person name="Marz M."/>
            <person name="Brakhage A.A."/>
            <person name="Gabaldon T."/>
            <person name="Bocker S."/>
            <person name="Voigt K."/>
        </authorList>
    </citation>
    <scope>NUCLEOTIDE SEQUENCE [LARGE SCALE GENOMIC DNA]</scope>
    <source>
        <strain evidence="6">FSU 9682</strain>
    </source>
</reference>
<name>A0A068RR46_9FUNG</name>
<feature type="compositionally biased region" description="Low complexity" evidence="5">
    <location>
        <begin position="330"/>
        <end position="353"/>
    </location>
</feature>
<evidence type="ECO:0000313" key="7">
    <source>
        <dbReference type="Proteomes" id="UP000027586"/>
    </source>
</evidence>
<feature type="compositionally biased region" description="Low complexity" evidence="5">
    <location>
        <begin position="437"/>
        <end position="446"/>
    </location>
</feature>
<dbReference type="GO" id="GO:0000124">
    <property type="term" value="C:SAGA complex"/>
    <property type="evidence" value="ECO:0007669"/>
    <property type="project" value="TreeGrafter"/>
</dbReference>
<dbReference type="Pfam" id="PF12767">
    <property type="entry name" value="SAGA-Tad1"/>
    <property type="match status" value="1"/>
</dbReference>
<comment type="subcellular location">
    <subcellularLocation>
        <location evidence="1">Nucleus</location>
    </subcellularLocation>
</comment>
<dbReference type="PANTHER" id="PTHR21277">
    <property type="entry name" value="TRANSCRIPTIONAL ADAPTER 1"/>
    <property type="match status" value="1"/>
</dbReference>
<feature type="region of interest" description="Disordered" evidence="5">
    <location>
        <begin position="1"/>
        <end position="55"/>
    </location>
</feature>
<evidence type="ECO:0000313" key="6">
    <source>
        <dbReference type="EMBL" id="CDH52474.1"/>
    </source>
</evidence>
<protein>
    <recommendedName>
        <fullName evidence="8">Transcriptional regulator of RNA polII, SAGA, subunit-domain-containing protein</fullName>
    </recommendedName>
</protein>
<keyword evidence="3" id="KW-0804">Transcription</keyword>
<dbReference type="AlphaFoldDB" id="A0A068RR46"/>
<comment type="caution">
    <text evidence="6">The sequence shown here is derived from an EMBL/GenBank/DDBJ whole genome shotgun (WGS) entry which is preliminary data.</text>
</comment>
<feature type="compositionally biased region" description="Acidic residues" evidence="5">
    <location>
        <begin position="425"/>
        <end position="436"/>
    </location>
</feature>
<dbReference type="OrthoDB" id="10264870at2759"/>
<feature type="compositionally biased region" description="Polar residues" evidence="5">
    <location>
        <begin position="27"/>
        <end position="51"/>
    </location>
</feature>
<evidence type="ECO:0000256" key="4">
    <source>
        <dbReference type="ARBA" id="ARBA00023242"/>
    </source>
</evidence>
<evidence type="ECO:0008006" key="8">
    <source>
        <dbReference type="Google" id="ProtNLM"/>
    </source>
</evidence>
<dbReference type="GO" id="GO:0006357">
    <property type="term" value="P:regulation of transcription by RNA polymerase II"/>
    <property type="evidence" value="ECO:0007669"/>
    <property type="project" value="TreeGrafter"/>
</dbReference>
<feature type="compositionally biased region" description="Low complexity" evidence="5">
    <location>
        <begin position="14"/>
        <end position="26"/>
    </location>
</feature>
<feature type="region of interest" description="Disordered" evidence="5">
    <location>
        <begin position="139"/>
        <end position="176"/>
    </location>
</feature>
<sequence>MPTTESSTPPPPSISQTTTPATPTMTNATGANNVESTSATTPLNMNSTPNDKTTHRDRVRLKGKFPSTMTPSGRQDVLALKQQLADALGENGPLYWDALKDFVAGKLNRQEFDFYANLYLSRENAYLHNAFILSTIHNAQAAHPPPSKHRSVGWAKRKRGKDGSLLDGSQDRDPQKRRLKMDVMSLSKADRDRLKQLVKSGDKERLRPFVDQVLGPRISRVPPLPLPAEQLPQTFNSDYARGLLAPLCADLKELPGPETLRARMTSIALEQGLVGGVSEDVVSAMLFATESYIKSAIANAISKRRVNRTIGVRMRKDTDETRTMALEQMSLTASSTTAPSSSIQKPSSSSSSSEQEPTKDVQMSEASNNATTKNEDEKSSITSSSVDTPGDSISLRDLAFSFSVSPYVLVENPLSAERLTALLTDSEDEETDDDLGDSSSEGGFEL</sequence>
<feature type="compositionally biased region" description="Basic residues" evidence="5">
    <location>
        <begin position="146"/>
        <end position="160"/>
    </location>
</feature>
<dbReference type="CDD" id="cd22933">
    <property type="entry name" value="HFD_HFI1"/>
    <property type="match status" value="1"/>
</dbReference>
<dbReference type="InterPro" id="IPR024738">
    <property type="entry name" value="Hfi1/Tada1"/>
</dbReference>
<dbReference type="PANTHER" id="PTHR21277:SF5">
    <property type="entry name" value="TRANSCRIPTIONAL ADAPTER 1"/>
    <property type="match status" value="1"/>
</dbReference>
<dbReference type="STRING" id="1263082.A0A068RR46"/>
<evidence type="ECO:0000256" key="5">
    <source>
        <dbReference type="SAM" id="MobiDB-lite"/>
    </source>
</evidence>
<feature type="region of interest" description="Disordered" evidence="5">
    <location>
        <begin position="421"/>
        <end position="446"/>
    </location>
</feature>
<dbReference type="VEuPathDB" id="FungiDB:LCOR_03940.1"/>
<feature type="compositionally biased region" description="Basic and acidic residues" evidence="5">
    <location>
        <begin position="161"/>
        <end position="176"/>
    </location>
</feature>